<evidence type="ECO:0000313" key="3">
    <source>
        <dbReference type="EMBL" id="AIA84307.1"/>
    </source>
</evidence>
<dbReference type="Pfam" id="PF00128">
    <property type="entry name" value="Alpha-amylase"/>
    <property type="match status" value="1"/>
</dbReference>
<evidence type="ECO:0000259" key="2">
    <source>
        <dbReference type="Pfam" id="PF00128"/>
    </source>
</evidence>
<protein>
    <submittedName>
        <fullName evidence="3">CAZy families GH13 protein</fullName>
    </submittedName>
</protein>
<dbReference type="InterPro" id="IPR017853">
    <property type="entry name" value="GH"/>
</dbReference>
<dbReference type="GO" id="GO:0005975">
    <property type="term" value="P:carbohydrate metabolic process"/>
    <property type="evidence" value="ECO:0007669"/>
    <property type="project" value="InterPro"/>
</dbReference>
<name>A0A060BNY0_9LACO</name>
<dbReference type="EMBL" id="KF117054">
    <property type="protein sequence ID" value="AIA84307.1"/>
    <property type="molecule type" value="Genomic_DNA"/>
</dbReference>
<organism evidence="3">
    <name type="scientific">uncultured Leuconostoc sp</name>
    <dbReference type="NCBI Taxonomy" id="173262"/>
    <lineage>
        <taxon>Bacteria</taxon>
        <taxon>Bacillati</taxon>
        <taxon>Bacillota</taxon>
        <taxon>Bacilli</taxon>
        <taxon>Lactobacillales</taxon>
        <taxon>Lactobacillaceae</taxon>
        <taxon>Leuconostoc</taxon>
        <taxon>environmental samples</taxon>
    </lineage>
</organism>
<sequence length="96" mass="10276">MGRVAASSGEGPGGRGTEGEQGQAAGKKLTHGATPYSVVNDAGESKNAYDMMISNGASTEYALKALSQKSRDNCRIPMQWTDEKYYGFSGHKPWLM</sequence>
<dbReference type="SUPFAM" id="SSF51445">
    <property type="entry name" value="(Trans)glycosidases"/>
    <property type="match status" value="1"/>
</dbReference>
<dbReference type="AlphaFoldDB" id="A0A060BNY0"/>
<feature type="region of interest" description="Disordered" evidence="1">
    <location>
        <begin position="1"/>
        <end position="39"/>
    </location>
</feature>
<feature type="non-terminal residue" evidence="3">
    <location>
        <position position="96"/>
    </location>
</feature>
<accession>A0A060BNY0</accession>
<feature type="domain" description="Glycosyl hydrolase family 13 catalytic" evidence="2">
    <location>
        <begin position="51"/>
        <end position="95"/>
    </location>
</feature>
<reference evidence="3" key="1">
    <citation type="journal article" date="2013" name="Environ. Microbiol.">
        <title>Seasonally variable intestinal metagenomes of the red palm weevil (Rhynchophorus ferrugineus).</title>
        <authorList>
            <person name="Jia S."/>
            <person name="Zhang X."/>
            <person name="Zhang G."/>
            <person name="Yin A."/>
            <person name="Zhang S."/>
            <person name="Li F."/>
            <person name="Wang L."/>
            <person name="Zhao D."/>
            <person name="Yun Q."/>
            <person name="Tala"/>
            <person name="Wang J."/>
            <person name="Sun G."/>
            <person name="Baabdullah M."/>
            <person name="Yu X."/>
            <person name="Hu S."/>
            <person name="Al-Mssallem I.S."/>
            <person name="Yu J."/>
        </authorList>
    </citation>
    <scope>NUCLEOTIDE SEQUENCE</scope>
</reference>
<evidence type="ECO:0000256" key="1">
    <source>
        <dbReference type="SAM" id="MobiDB-lite"/>
    </source>
</evidence>
<dbReference type="InterPro" id="IPR006047">
    <property type="entry name" value="GH13_cat_dom"/>
</dbReference>
<dbReference type="Gene3D" id="3.20.20.80">
    <property type="entry name" value="Glycosidases"/>
    <property type="match status" value="1"/>
</dbReference>
<proteinExistence type="predicted"/>